<proteinExistence type="predicted"/>
<evidence type="ECO:0000313" key="3">
    <source>
        <dbReference type="Proteomes" id="UP000076765"/>
    </source>
</evidence>
<dbReference type="KEGG" id="moi:MOVS_05575"/>
<reference evidence="2 4" key="2">
    <citation type="submission" date="2018-06" db="EMBL/GenBank/DDBJ databases">
        <authorList>
            <consortium name="Pathogen Informatics"/>
            <person name="Doyle S."/>
        </authorList>
    </citation>
    <scope>NUCLEOTIDE SEQUENCE [LARGE SCALE GENOMIC DNA]</scope>
    <source>
        <strain evidence="2 4">NCTC11227</strain>
    </source>
</reference>
<gene>
    <name evidence="1" type="ORF">MOVS_05575</name>
    <name evidence="2" type="ORF">NCTC11227_01174</name>
</gene>
<reference evidence="1 3" key="1">
    <citation type="submission" date="2015-04" db="EMBL/GenBank/DDBJ databases">
        <authorList>
            <person name="Calcutt M.J."/>
            <person name="Foecking M.F."/>
        </authorList>
    </citation>
    <scope>NUCLEOTIDE SEQUENCE [LARGE SCALE GENOMIC DNA]</scope>
    <source>
        <strain evidence="1 3">199/55</strain>
    </source>
</reference>
<name>A0A378PK82_9GAMM</name>
<dbReference type="RefSeq" id="WP_063514116.1">
    <property type="nucleotide sequence ID" value="NZ_CP011158.1"/>
</dbReference>
<protein>
    <submittedName>
        <fullName evidence="2">Uncharacterized protein</fullName>
    </submittedName>
</protein>
<dbReference type="Proteomes" id="UP000076765">
    <property type="component" value="Chromosome"/>
</dbReference>
<accession>A0A378PK82</accession>
<dbReference type="EMBL" id="CP011158">
    <property type="protein sequence ID" value="ANB91542.1"/>
    <property type="molecule type" value="Genomic_DNA"/>
</dbReference>
<dbReference type="EMBL" id="UGPW01000001">
    <property type="protein sequence ID" value="STY87173.1"/>
    <property type="molecule type" value="Genomic_DNA"/>
</dbReference>
<organism evidence="2 4">
    <name type="scientific">Moraxella ovis</name>
    <dbReference type="NCBI Taxonomy" id="29433"/>
    <lineage>
        <taxon>Bacteria</taxon>
        <taxon>Pseudomonadati</taxon>
        <taxon>Pseudomonadota</taxon>
        <taxon>Gammaproteobacteria</taxon>
        <taxon>Moraxellales</taxon>
        <taxon>Moraxellaceae</taxon>
        <taxon>Moraxella</taxon>
    </lineage>
</organism>
<keyword evidence="3" id="KW-1185">Reference proteome</keyword>
<evidence type="ECO:0000313" key="4">
    <source>
        <dbReference type="Proteomes" id="UP000255102"/>
    </source>
</evidence>
<evidence type="ECO:0000313" key="1">
    <source>
        <dbReference type="EMBL" id="ANB91542.1"/>
    </source>
</evidence>
<evidence type="ECO:0000313" key="2">
    <source>
        <dbReference type="EMBL" id="STY87173.1"/>
    </source>
</evidence>
<dbReference type="Proteomes" id="UP000255102">
    <property type="component" value="Unassembled WGS sequence"/>
</dbReference>
<sequence>MHLRNPIEIKKLKSYQDESFLKNEIFNQLEDDIGKDDFFEFEQGYLSGLVTMAGLAMKEIGFCEEDLEKIKKHKNLFAFLYKISLQNQKSWSNEIIKKYKEREIFIKEYKFNEPVLIISNVPVYFGKPEGFITIIFNVSPCKSYIITKSRKIITNLDDKEESNIILFFNCHHFCHKNISEIYMHESQKDNCAIFLEELKNDKKQDF</sequence>
<dbReference type="AlphaFoldDB" id="A0A378PK82"/>